<protein>
    <submittedName>
        <fullName evidence="5">Class I SAM-dependent methyltransferase</fullName>
        <ecNumber evidence="5">2.1.1.222</ecNumber>
        <ecNumber evidence="5">2.1.1.64</ecNumber>
    </submittedName>
</protein>
<dbReference type="GO" id="GO:0032259">
    <property type="term" value="P:methylation"/>
    <property type="evidence" value="ECO:0007669"/>
    <property type="project" value="UniProtKB-KW"/>
</dbReference>
<evidence type="ECO:0000313" key="6">
    <source>
        <dbReference type="Proteomes" id="UP001564626"/>
    </source>
</evidence>
<comment type="caution">
    <text evidence="5">The sequence shown here is derived from an EMBL/GenBank/DDBJ whole genome shotgun (WGS) entry which is preliminary data.</text>
</comment>
<feature type="domain" description="Methyltransferase type 11" evidence="4">
    <location>
        <begin position="52"/>
        <end position="145"/>
    </location>
</feature>
<gene>
    <name evidence="5" type="ORF">AB8O55_27185</name>
</gene>
<dbReference type="EMBL" id="JBGEHV010000077">
    <property type="protein sequence ID" value="MEY8043109.1"/>
    <property type="molecule type" value="Genomic_DNA"/>
</dbReference>
<organism evidence="5 6">
    <name type="scientific">Saccharopolyspora cebuensis</name>
    <dbReference type="NCBI Taxonomy" id="418759"/>
    <lineage>
        <taxon>Bacteria</taxon>
        <taxon>Bacillati</taxon>
        <taxon>Actinomycetota</taxon>
        <taxon>Actinomycetes</taxon>
        <taxon>Pseudonocardiales</taxon>
        <taxon>Pseudonocardiaceae</taxon>
        <taxon>Saccharopolyspora</taxon>
    </lineage>
</organism>
<keyword evidence="2 5" id="KW-0808">Transferase</keyword>
<dbReference type="CDD" id="cd02440">
    <property type="entry name" value="AdoMet_MTases"/>
    <property type="match status" value="1"/>
</dbReference>
<evidence type="ECO:0000256" key="1">
    <source>
        <dbReference type="ARBA" id="ARBA00022603"/>
    </source>
</evidence>
<keyword evidence="1 5" id="KW-0489">Methyltransferase</keyword>
<sequence length="225" mass="23665">MSSAPHAVVSYWNDRARNGYDGQPGQDPARDRWARRLEPLLLDTVGAGARVLDIGCGTGFLARILAAAGHAVTGQDVSPGMLEVAAERGQDEGLAVEWRVGEAGEPPAGPFDAVVTRNVLWTLPDPAQAVARWRRALRPGGLLLISDGRWGRAAIGDDAVEQRFSDSYAGASAALPLSAGLDFGACAALADDAGFVDVADRTSLFDRAPYPSAPGFFLLTARAPR</sequence>
<dbReference type="Gene3D" id="3.40.50.150">
    <property type="entry name" value="Vaccinia Virus protein VP39"/>
    <property type="match status" value="1"/>
</dbReference>
<dbReference type="PANTHER" id="PTHR43464:SF19">
    <property type="entry name" value="UBIQUINONE BIOSYNTHESIS O-METHYLTRANSFERASE, MITOCHONDRIAL"/>
    <property type="match status" value="1"/>
</dbReference>
<dbReference type="GO" id="GO:0102208">
    <property type="term" value="F:2-polyprenyl-6-hydroxyphenol methylase activity"/>
    <property type="evidence" value="ECO:0007669"/>
    <property type="project" value="UniProtKB-EC"/>
</dbReference>
<dbReference type="EC" id="2.1.1.222" evidence="5"/>
<dbReference type="GO" id="GO:0061542">
    <property type="term" value="F:3-demethylubiquinol 3-O-methyltransferase activity"/>
    <property type="evidence" value="ECO:0007669"/>
    <property type="project" value="UniProtKB-EC"/>
</dbReference>
<accession>A0ABV4CQU5</accession>
<dbReference type="SUPFAM" id="SSF53335">
    <property type="entry name" value="S-adenosyl-L-methionine-dependent methyltransferases"/>
    <property type="match status" value="1"/>
</dbReference>
<dbReference type="EC" id="2.1.1.64" evidence="5"/>
<dbReference type="RefSeq" id="WP_345368001.1">
    <property type="nucleotide sequence ID" value="NZ_BAABII010000020.1"/>
</dbReference>
<dbReference type="Proteomes" id="UP001564626">
    <property type="component" value="Unassembled WGS sequence"/>
</dbReference>
<evidence type="ECO:0000259" key="4">
    <source>
        <dbReference type="Pfam" id="PF08241"/>
    </source>
</evidence>
<reference evidence="5 6" key="1">
    <citation type="submission" date="2024-08" db="EMBL/GenBank/DDBJ databases">
        <title>Genome mining of Saccharopolyspora cebuensis PGLac3 from Nigerian medicinal plant.</title>
        <authorList>
            <person name="Ezeobiora C.E."/>
            <person name="Igbokwe N.H."/>
            <person name="Amin D.H."/>
            <person name="Mendie U.E."/>
        </authorList>
    </citation>
    <scope>NUCLEOTIDE SEQUENCE [LARGE SCALE GENOMIC DNA]</scope>
    <source>
        <strain evidence="5 6">PGLac3</strain>
    </source>
</reference>
<dbReference type="PANTHER" id="PTHR43464">
    <property type="entry name" value="METHYLTRANSFERASE"/>
    <property type="match status" value="1"/>
</dbReference>
<dbReference type="InterPro" id="IPR029063">
    <property type="entry name" value="SAM-dependent_MTases_sf"/>
</dbReference>
<proteinExistence type="predicted"/>
<dbReference type="Pfam" id="PF08241">
    <property type="entry name" value="Methyltransf_11"/>
    <property type="match status" value="1"/>
</dbReference>
<evidence type="ECO:0000313" key="5">
    <source>
        <dbReference type="EMBL" id="MEY8043109.1"/>
    </source>
</evidence>
<name>A0ABV4CQU5_9PSEU</name>
<dbReference type="InterPro" id="IPR013216">
    <property type="entry name" value="Methyltransf_11"/>
</dbReference>
<evidence type="ECO:0000256" key="2">
    <source>
        <dbReference type="ARBA" id="ARBA00022679"/>
    </source>
</evidence>
<keyword evidence="6" id="KW-1185">Reference proteome</keyword>
<keyword evidence="3" id="KW-0949">S-adenosyl-L-methionine</keyword>
<evidence type="ECO:0000256" key="3">
    <source>
        <dbReference type="ARBA" id="ARBA00022691"/>
    </source>
</evidence>